<accession>A0AAW1TGA4</accession>
<feature type="compositionally biased region" description="Basic residues" evidence="1">
    <location>
        <begin position="61"/>
        <end position="78"/>
    </location>
</feature>
<reference evidence="2 3" key="1">
    <citation type="journal article" date="2024" name="Nat. Commun.">
        <title>Phylogenomics reveals the evolutionary origins of lichenization in chlorophyte algae.</title>
        <authorList>
            <person name="Puginier C."/>
            <person name="Libourel C."/>
            <person name="Otte J."/>
            <person name="Skaloud P."/>
            <person name="Haon M."/>
            <person name="Grisel S."/>
            <person name="Petersen M."/>
            <person name="Berrin J.G."/>
            <person name="Delaux P.M."/>
            <person name="Dal Grande F."/>
            <person name="Keller J."/>
        </authorList>
    </citation>
    <scope>NUCLEOTIDE SEQUENCE [LARGE SCALE GENOMIC DNA]</scope>
    <source>
        <strain evidence="2 3">SAG 2523</strain>
    </source>
</reference>
<evidence type="ECO:0000313" key="2">
    <source>
        <dbReference type="EMBL" id="KAK9867997.1"/>
    </source>
</evidence>
<gene>
    <name evidence="2" type="ORF">WJX84_006783</name>
</gene>
<name>A0AAW1TGA4_9CHLO</name>
<sequence>MTLSSSSYGTRRPSPLPAAMLLPLHCESLAPQCSCATRRTCLSPTPQMLALDRGSLEPRSRACHRSPTRHQAKQHHRRHLGESLFLQFNPL</sequence>
<evidence type="ECO:0000256" key="1">
    <source>
        <dbReference type="SAM" id="MobiDB-lite"/>
    </source>
</evidence>
<comment type="caution">
    <text evidence="2">The sequence shown here is derived from an EMBL/GenBank/DDBJ whole genome shotgun (WGS) entry which is preliminary data.</text>
</comment>
<dbReference type="EMBL" id="JALJOV010000051">
    <property type="protein sequence ID" value="KAK9867997.1"/>
    <property type="molecule type" value="Genomic_DNA"/>
</dbReference>
<feature type="region of interest" description="Disordered" evidence="1">
    <location>
        <begin position="56"/>
        <end position="78"/>
    </location>
</feature>
<keyword evidence="3" id="KW-1185">Reference proteome</keyword>
<dbReference type="Proteomes" id="UP001485043">
    <property type="component" value="Unassembled WGS sequence"/>
</dbReference>
<dbReference type="AlphaFoldDB" id="A0AAW1TGA4"/>
<organism evidence="2 3">
    <name type="scientific">Apatococcus fuscideae</name>
    <dbReference type="NCBI Taxonomy" id="2026836"/>
    <lineage>
        <taxon>Eukaryota</taxon>
        <taxon>Viridiplantae</taxon>
        <taxon>Chlorophyta</taxon>
        <taxon>core chlorophytes</taxon>
        <taxon>Trebouxiophyceae</taxon>
        <taxon>Chlorellales</taxon>
        <taxon>Chlorellaceae</taxon>
        <taxon>Apatococcus</taxon>
    </lineage>
</organism>
<proteinExistence type="predicted"/>
<evidence type="ECO:0000313" key="3">
    <source>
        <dbReference type="Proteomes" id="UP001485043"/>
    </source>
</evidence>
<protein>
    <submittedName>
        <fullName evidence="2">Uncharacterized protein</fullName>
    </submittedName>
</protein>